<keyword evidence="5" id="KW-1185">Reference proteome</keyword>
<name>A0A1S8YT85_9GAMM</name>
<dbReference type="Gene3D" id="3.40.50.720">
    <property type="entry name" value="NAD(P)-binding Rossmann-like Domain"/>
    <property type="match status" value="1"/>
</dbReference>
<dbReference type="GO" id="GO:0016491">
    <property type="term" value="F:oxidoreductase activity"/>
    <property type="evidence" value="ECO:0007669"/>
    <property type="project" value="UniProtKB-KW"/>
</dbReference>
<dbReference type="Proteomes" id="UP000190667">
    <property type="component" value="Unassembled WGS sequence"/>
</dbReference>
<dbReference type="STRING" id="1926881.BTJ39_02715"/>
<protein>
    <recommendedName>
        <fullName evidence="3">Probable oxidoreductase</fullName>
    </recommendedName>
</protein>
<dbReference type="EMBL" id="MRUL01000001">
    <property type="protein sequence ID" value="OON42085.1"/>
    <property type="molecule type" value="Genomic_DNA"/>
</dbReference>
<comment type="similarity">
    <text evidence="1">Belongs to the short-chain dehydrogenases/reductases (SDR) family.</text>
</comment>
<dbReference type="Pfam" id="PF00106">
    <property type="entry name" value="adh_short"/>
    <property type="match status" value="1"/>
</dbReference>
<dbReference type="InterPro" id="IPR002347">
    <property type="entry name" value="SDR_fam"/>
</dbReference>
<dbReference type="PRINTS" id="PR00081">
    <property type="entry name" value="GDHRDH"/>
</dbReference>
<dbReference type="FunFam" id="3.40.50.720:FF:000594">
    <property type="entry name" value="Short-chain oxidoreductase"/>
    <property type="match status" value="1"/>
</dbReference>
<proteinExistence type="inferred from homology"/>
<dbReference type="InterPro" id="IPR036291">
    <property type="entry name" value="NAD(P)-bd_dom_sf"/>
</dbReference>
<keyword evidence="2" id="KW-0560">Oxidoreductase</keyword>
<sequence length="320" mass="33924">MSKTFSSTSTADEVLENLDLRGKRYLITGVSSGMGIETARALVARGAQVIGTARDINKAEQACAGVRAAVGENGGGLQIITLDLADLASVRHAADALIARAMTFDAIIANAGVMALPFSQTKDGFETQFATNHLGHFLLVNRLASQLRDKGRLVTVSSNGHRWADVNIDDPNFANRPYDPWISYGGAKTAVILFAVEFDRRHRARGIRATSLMPGVANTGLASHLSPDELSALGKRIAAELGSAGQSFAFKTLAQVAATTVWATAVAADDEIGGRYCQDCQQAPVDNAPGIRFGVMSHALDPARARQLWAKSEALVGESF</sequence>
<organism evidence="4 5">
    <name type="scientific">Izhakiella australiensis</name>
    <dbReference type="NCBI Taxonomy" id="1926881"/>
    <lineage>
        <taxon>Bacteria</taxon>
        <taxon>Pseudomonadati</taxon>
        <taxon>Pseudomonadota</taxon>
        <taxon>Gammaproteobacteria</taxon>
        <taxon>Enterobacterales</taxon>
        <taxon>Erwiniaceae</taxon>
        <taxon>Izhakiella</taxon>
    </lineage>
</organism>
<evidence type="ECO:0000313" key="4">
    <source>
        <dbReference type="EMBL" id="OON42085.1"/>
    </source>
</evidence>
<dbReference type="SUPFAM" id="SSF51735">
    <property type="entry name" value="NAD(P)-binding Rossmann-fold domains"/>
    <property type="match status" value="1"/>
</dbReference>
<reference evidence="4 5" key="1">
    <citation type="submission" date="2016-12" db="EMBL/GenBank/DDBJ databases">
        <title>Izhakiella australiana sp. nov. of genus Izhakiella isolated from Australian desert.</title>
        <authorList>
            <person name="Ji M."/>
        </authorList>
    </citation>
    <scope>NUCLEOTIDE SEQUENCE [LARGE SCALE GENOMIC DNA]</scope>
    <source>
        <strain evidence="4 5">D4N98</strain>
    </source>
</reference>
<dbReference type="OrthoDB" id="109589at2"/>
<evidence type="ECO:0000313" key="5">
    <source>
        <dbReference type="Proteomes" id="UP000190667"/>
    </source>
</evidence>
<dbReference type="AlphaFoldDB" id="A0A1S8YT85"/>
<accession>A0A1S8YT85</accession>
<dbReference type="PANTHER" id="PTHR24320:SF148">
    <property type="entry name" value="NAD(P)-BINDING ROSSMANN-FOLD SUPERFAMILY PROTEIN"/>
    <property type="match status" value="1"/>
</dbReference>
<evidence type="ECO:0000256" key="1">
    <source>
        <dbReference type="ARBA" id="ARBA00006484"/>
    </source>
</evidence>
<evidence type="ECO:0000256" key="3">
    <source>
        <dbReference type="ARBA" id="ARBA00071493"/>
    </source>
</evidence>
<dbReference type="RefSeq" id="WP_078001114.1">
    <property type="nucleotide sequence ID" value="NZ_MRUL01000001.1"/>
</dbReference>
<evidence type="ECO:0000256" key="2">
    <source>
        <dbReference type="ARBA" id="ARBA00023002"/>
    </source>
</evidence>
<comment type="caution">
    <text evidence="4">The sequence shown here is derived from an EMBL/GenBank/DDBJ whole genome shotgun (WGS) entry which is preliminary data.</text>
</comment>
<gene>
    <name evidence="4" type="ORF">BTJ39_02715</name>
</gene>
<dbReference type="PANTHER" id="PTHR24320">
    <property type="entry name" value="RETINOL DEHYDROGENASE"/>
    <property type="match status" value="1"/>
</dbReference>